<proteinExistence type="inferred from homology"/>
<feature type="transmembrane region" description="Helical" evidence="8">
    <location>
        <begin position="147"/>
        <end position="165"/>
    </location>
</feature>
<dbReference type="GO" id="GO:0006865">
    <property type="term" value="P:amino acid transport"/>
    <property type="evidence" value="ECO:0007669"/>
    <property type="project" value="UniProtKB-KW"/>
</dbReference>
<feature type="transmembrane region" description="Helical" evidence="8">
    <location>
        <begin position="339"/>
        <end position="359"/>
    </location>
</feature>
<keyword evidence="6 8" id="KW-1133">Transmembrane helix</keyword>
<dbReference type="InterPro" id="IPR052599">
    <property type="entry name" value="SLC43A_AATransporter"/>
</dbReference>
<protein>
    <recommendedName>
        <fullName evidence="11">Major Facilitator Superfamily (MFS)</fullName>
    </recommendedName>
</protein>
<evidence type="ECO:0000256" key="6">
    <source>
        <dbReference type="ARBA" id="ARBA00022989"/>
    </source>
</evidence>
<reference evidence="9 10" key="1">
    <citation type="journal article" date="2014" name="Genome Biol. Evol.">
        <title>The secreted proteins of Achlya hypogyna and Thraustotheca clavata identify the ancestral oomycete secretome and reveal gene acquisitions by horizontal gene transfer.</title>
        <authorList>
            <person name="Misner I."/>
            <person name="Blouin N."/>
            <person name="Leonard G."/>
            <person name="Richards T.A."/>
            <person name="Lane C.E."/>
        </authorList>
    </citation>
    <scope>NUCLEOTIDE SEQUENCE [LARGE SCALE GENOMIC DNA]</scope>
    <source>
        <strain evidence="9 10">ATCC 48635</strain>
    </source>
</reference>
<feature type="transmembrane region" description="Helical" evidence="8">
    <location>
        <begin position="366"/>
        <end position="387"/>
    </location>
</feature>
<evidence type="ECO:0000256" key="3">
    <source>
        <dbReference type="ARBA" id="ARBA00022448"/>
    </source>
</evidence>
<organism evidence="9 10">
    <name type="scientific">Achlya hypogyna</name>
    <name type="common">Oomycete</name>
    <name type="synonym">Protoachlya hypogyna</name>
    <dbReference type="NCBI Taxonomy" id="1202772"/>
    <lineage>
        <taxon>Eukaryota</taxon>
        <taxon>Sar</taxon>
        <taxon>Stramenopiles</taxon>
        <taxon>Oomycota</taxon>
        <taxon>Saprolegniomycetes</taxon>
        <taxon>Saprolegniales</taxon>
        <taxon>Achlyaceae</taxon>
        <taxon>Achlya</taxon>
    </lineage>
</organism>
<feature type="transmembrane region" description="Helical" evidence="8">
    <location>
        <begin position="297"/>
        <end position="319"/>
    </location>
</feature>
<evidence type="ECO:0000256" key="7">
    <source>
        <dbReference type="ARBA" id="ARBA00023136"/>
    </source>
</evidence>
<evidence type="ECO:0000256" key="4">
    <source>
        <dbReference type="ARBA" id="ARBA00022692"/>
    </source>
</evidence>
<feature type="transmembrane region" description="Helical" evidence="8">
    <location>
        <begin position="421"/>
        <end position="442"/>
    </location>
</feature>
<feature type="transmembrane region" description="Helical" evidence="8">
    <location>
        <begin position="236"/>
        <end position="254"/>
    </location>
</feature>
<keyword evidence="7 8" id="KW-0472">Membrane</keyword>
<name>A0A1V9ZUX0_ACHHY</name>
<evidence type="ECO:0008006" key="11">
    <source>
        <dbReference type="Google" id="ProtNLM"/>
    </source>
</evidence>
<evidence type="ECO:0000256" key="8">
    <source>
        <dbReference type="SAM" id="Phobius"/>
    </source>
</evidence>
<comment type="subcellular location">
    <subcellularLocation>
        <location evidence="1">Membrane</location>
        <topology evidence="1">Multi-pass membrane protein</topology>
    </subcellularLocation>
</comment>
<dbReference type="PANTHER" id="PTHR20772:SF2">
    <property type="entry name" value="PROTEIN FMP42"/>
    <property type="match status" value="1"/>
</dbReference>
<gene>
    <name evidence="9" type="ORF">ACHHYP_00570</name>
</gene>
<dbReference type="PANTHER" id="PTHR20772">
    <property type="entry name" value="PROTEIN FMP42"/>
    <property type="match status" value="1"/>
</dbReference>
<feature type="transmembrane region" description="Helical" evidence="8">
    <location>
        <begin position="454"/>
        <end position="471"/>
    </location>
</feature>
<comment type="caution">
    <text evidence="9">The sequence shown here is derived from an EMBL/GenBank/DDBJ whole genome shotgun (WGS) entry which is preliminary data.</text>
</comment>
<comment type="similarity">
    <text evidence="2">Belongs to the SLC43A transporter (TC 2.A.1.44) family.</text>
</comment>
<dbReference type="EMBL" id="JNBR01000005">
    <property type="protein sequence ID" value="OQS01590.1"/>
    <property type="molecule type" value="Genomic_DNA"/>
</dbReference>
<keyword evidence="3" id="KW-0813">Transport</keyword>
<dbReference type="OrthoDB" id="330047at2759"/>
<dbReference type="GO" id="GO:0016020">
    <property type="term" value="C:membrane"/>
    <property type="evidence" value="ECO:0007669"/>
    <property type="project" value="UniProtKB-SubCell"/>
</dbReference>
<feature type="transmembrane region" description="Helical" evidence="8">
    <location>
        <begin position="64"/>
        <end position="89"/>
    </location>
</feature>
<evidence type="ECO:0000313" key="10">
    <source>
        <dbReference type="Proteomes" id="UP000243579"/>
    </source>
</evidence>
<feature type="transmembrane region" description="Helical" evidence="8">
    <location>
        <begin position="393"/>
        <end position="414"/>
    </location>
</feature>
<keyword evidence="4 8" id="KW-0812">Transmembrane</keyword>
<feature type="transmembrane region" description="Helical" evidence="8">
    <location>
        <begin position="205"/>
        <end position="224"/>
    </location>
</feature>
<accession>A0A1V9ZUX0</accession>
<dbReference type="SUPFAM" id="SSF103473">
    <property type="entry name" value="MFS general substrate transporter"/>
    <property type="match status" value="1"/>
</dbReference>
<evidence type="ECO:0000256" key="2">
    <source>
        <dbReference type="ARBA" id="ARBA00006595"/>
    </source>
</evidence>
<evidence type="ECO:0000256" key="1">
    <source>
        <dbReference type="ARBA" id="ARBA00004141"/>
    </source>
</evidence>
<evidence type="ECO:0000256" key="5">
    <source>
        <dbReference type="ARBA" id="ARBA00022970"/>
    </source>
</evidence>
<dbReference type="InterPro" id="IPR036259">
    <property type="entry name" value="MFS_trans_sf"/>
</dbReference>
<dbReference type="Gene3D" id="1.20.1250.20">
    <property type="entry name" value="MFS general substrate transporter like domains"/>
    <property type="match status" value="1"/>
</dbReference>
<evidence type="ECO:0000313" key="9">
    <source>
        <dbReference type="EMBL" id="OQS01590.1"/>
    </source>
</evidence>
<feature type="transmembrane region" description="Helical" evidence="8">
    <location>
        <begin position="177"/>
        <end position="198"/>
    </location>
</feature>
<keyword evidence="5" id="KW-0029">Amino-acid transport</keyword>
<dbReference type="Proteomes" id="UP000243579">
    <property type="component" value="Unassembled WGS sequence"/>
</dbReference>
<keyword evidence="10" id="KW-1185">Reference proteome</keyword>
<feature type="transmembrane region" description="Helical" evidence="8">
    <location>
        <begin position="120"/>
        <end position="140"/>
    </location>
</feature>
<dbReference type="AlphaFoldDB" id="A0A1V9ZUX0"/>
<sequence>MYKTDARSLRSPSILQLGPAQRSLSASNLWVSSPIPTTTDVPKDPPVLVLSPPTRPGSYEVHRVVLFVVCCILTTLCSGGLILGFGPFYTTLVQERQWHELCTNTSSVAVCPEQEIRLQYTYSTSFLLLSAANVVFGLSVDIIGPRVSALLGLMFAMLGNILVSIGDSSVLDGAGIIVGYGLVGMGGMGLFLSSFQVINLFEAQGIPCSIMSSIFNISAYVYMFLKLPGMTRSHFFEGYALLVAICFCICFLCYPAKNIHNANESVRVPGLSCYIPRLRKPTLLLEGLRRTLQNGDLWHFAFYFGWLSLVFSFTGGAIPSIIAKSAAGDFIKADTYINYIFPLVSNSTFLFAPLVGYCIDRVGFRWVFGGCLFLTQLFLATLFVPVLEVQVVGFLFMSLAQSCLYSLQFAYIMICYPSRLYGTLQAFITAASFVLCSLNYAINTVAQTYLGGDYTAVLIFLGLPTVLLYFCQHLVREDIEEEECLLVFEDDAMSPYPVSSLYV</sequence>